<evidence type="ECO:0000256" key="3">
    <source>
        <dbReference type="ARBA" id="ARBA00022833"/>
    </source>
</evidence>
<dbReference type="InterPro" id="IPR051834">
    <property type="entry name" value="RING_finger_E3_ligase"/>
</dbReference>
<keyword evidence="7" id="KW-1185">Reference proteome</keyword>
<name>A0A8J8T3W2_HALGN</name>
<dbReference type="InterPro" id="IPR013083">
    <property type="entry name" value="Znf_RING/FYVE/PHD"/>
</dbReference>
<reference evidence="6" key="1">
    <citation type="submission" date="2019-06" db="EMBL/GenBank/DDBJ databases">
        <authorList>
            <person name="Zheng W."/>
        </authorList>
    </citation>
    <scope>NUCLEOTIDE SEQUENCE</scope>
    <source>
        <strain evidence="6">QDHG01</strain>
    </source>
</reference>
<dbReference type="GO" id="GO:0061630">
    <property type="term" value="F:ubiquitin protein ligase activity"/>
    <property type="evidence" value="ECO:0007669"/>
    <property type="project" value="TreeGrafter"/>
</dbReference>
<dbReference type="GO" id="GO:0006511">
    <property type="term" value="P:ubiquitin-dependent protein catabolic process"/>
    <property type="evidence" value="ECO:0007669"/>
    <property type="project" value="TreeGrafter"/>
</dbReference>
<dbReference type="Proteomes" id="UP000785679">
    <property type="component" value="Unassembled WGS sequence"/>
</dbReference>
<accession>A0A8J8T3W2</accession>
<proteinExistence type="predicted"/>
<dbReference type="PROSITE" id="PS50089">
    <property type="entry name" value="ZF_RING_2"/>
    <property type="match status" value="1"/>
</dbReference>
<gene>
    <name evidence="6" type="ORF">FGO68_gene12442</name>
</gene>
<evidence type="ECO:0000256" key="4">
    <source>
        <dbReference type="PROSITE-ProRule" id="PRU00175"/>
    </source>
</evidence>
<dbReference type="AlphaFoldDB" id="A0A8J8T3W2"/>
<dbReference type="PANTHER" id="PTHR45931">
    <property type="entry name" value="SI:CH211-59O9.10"/>
    <property type="match status" value="1"/>
</dbReference>
<evidence type="ECO:0000313" key="6">
    <source>
        <dbReference type="EMBL" id="TNV80556.1"/>
    </source>
</evidence>
<dbReference type="GO" id="GO:0005634">
    <property type="term" value="C:nucleus"/>
    <property type="evidence" value="ECO:0007669"/>
    <property type="project" value="TreeGrafter"/>
</dbReference>
<keyword evidence="2 4" id="KW-0863">Zinc-finger</keyword>
<evidence type="ECO:0000256" key="1">
    <source>
        <dbReference type="ARBA" id="ARBA00022723"/>
    </source>
</evidence>
<dbReference type="Gene3D" id="3.30.40.10">
    <property type="entry name" value="Zinc/RING finger domain, C3HC4 (zinc finger)"/>
    <property type="match status" value="1"/>
</dbReference>
<dbReference type="OrthoDB" id="1302410at2759"/>
<keyword evidence="1" id="KW-0479">Metal-binding</keyword>
<dbReference type="SUPFAM" id="SSF57850">
    <property type="entry name" value="RING/U-box"/>
    <property type="match status" value="1"/>
</dbReference>
<dbReference type="GO" id="GO:0008270">
    <property type="term" value="F:zinc ion binding"/>
    <property type="evidence" value="ECO:0007669"/>
    <property type="project" value="UniProtKB-KW"/>
</dbReference>
<sequence length="102" mass="11889">MNPNEIYDFFTNLDLEANKKPVSQNLVESLPDTQVTNLAQTQRQGAASSDNKEENKCLVCMCEYEEGDMVKTLPCFHKYHKECIAEWFKRQNFCPFCRSEVK</sequence>
<dbReference type="Pfam" id="PF13639">
    <property type="entry name" value="zf-RING_2"/>
    <property type="match status" value="1"/>
</dbReference>
<dbReference type="SMART" id="SM00184">
    <property type="entry name" value="RING"/>
    <property type="match status" value="1"/>
</dbReference>
<evidence type="ECO:0000256" key="2">
    <source>
        <dbReference type="ARBA" id="ARBA00022771"/>
    </source>
</evidence>
<dbReference type="EMBL" id="RRYP01007353">
    <property type="protein sequence ID" value="TNV80556.1"/>
    <property type="molecule type" value="Genomic_DNA"/>
</dbReference>
<comment type="caution">
    <text evidence="6">The sequence shown here is derived from an EMBL/GenBank/DDBJ whole genome shotgun (WGS) entry which is preliminary data.</text>
</comment>
<keyword evidence="3" id="KW-0862">Zinc</keyword>
<dbReference type="PANTHER" id="PTHR45931:SF3">
    <property type="entry name" value="RING ZINC FINGER-CONTAINING PROTEIN"/>
    <property type="match status" value="1"/>
</dbReference>
<organism evidence="6 7">
    <name type="scientific">Halteria grandinella</name>
    <dbReference type="NCBI Taxonomy" id="5974"/>
    <lineage>
        <taxon>Eukaryota</taxon>
        <taxon>Sar</taxon>
        <taxon>Alveolata</taxon>
        <taxon>Ciliophora</taxon>
        <taxon>Intramacronucleata</taxon>
        <taxon>Spirotrichea</taxon>
        <taxon>Stichotrichia</taxon>
        <taxon>Sporadotrichida</taxon>
        <taxon>Halteriidae</taxon>
        <taxon>Halteria</taxon>
    </lineage>
</organism>
<evidence type="ECO:0000313" key="7">
    <source>
        <dbReference type="Proteomes" id="UP000785679"/>
    </source>
</evidence>
<protein>
    <recommendedName>
        <fullName evidence="5">RING-type domain-containing protein</fullName>
    </recommendedName>
</protein>
<feature type="domain" description="RING-type" evidence="5">
    <location>
        <begin position="57"/>
        <end position="98"/>
    </location>
</feature>
<dbReference type="InterPro" id="IPR001841">
    <property type="entry name" value="Znf_RING"/>
</dbReference>
<evidence type="ECO:0000259" key="5">
    <source>
        <dbReference type="PROSITE" id="PS50089"/>
    </source>
</evidence>